<evidence type="ECO:0000259" key="6">
    <source>
        <dbReference type="Pfam" id="PF02826"/>
    </source>
</evidence>
<keyword evidence="3" id="KW-0520">NAD</keyword>
<evidence type="ECO:0000259" key="5">
    <source>
        <dbReference type="Pfam" id="PF00389"/>
    </source>
</evidence>
<dbReference type="PANTHER" id="PTHR10996">
    <property type="entry name" value="2-HYDROXYACID DEHYDROGENASE-RELATED"/>
    <property type="match status" value="1"/>
</dbReference>
<dbReference type="Proteomes" id="UP000294692">
    <property type="component" value="Unassembled WGS sequence"/>
</dbReference>
<reference evidence="7 8" key="1">
    <citation type="submission" date="2019-03" db="EMBL/GenBank/DDBJ databases">
        <title>Genomic Encyclopedia of Type Strains, Phase IV (KMG-IV): sequencing the most valuable type-strain genomes for metagenomic binning, comparative biology and taxonomic classification.</title>
        <authorList>
            <person name="Goeker M."/>
        </authorList>
    </citation>
    <scope>NUCLEOTIDE SEQUENCE [LARGE SCALE GENOMIC DNA]</scope>
    <source>
        <strain evidence="7 8">DSM 100048</strain>
    </source>
</reference>
<organism evidence="7 8">
    <name type="scientific">Paracandidimonas soli</name>
    <dbReference type="NCBI Taxonomy" id="1917182"/>
    <lineage>
        <taxon>Bacteria</taxon>
        <taxon>Pseudomonadati</taxon>
        <taxon>Pseudomonadota</taxon>
        <taxon>Betaproteobacteria</taxon>
        <taxon>Burkholderiales</taxon>
        <taxon>Alcaligenaceae</taxon>
        <taxon>Paracandidimonas</taxon>
    </lineage>
</organism>
<comment type="similarity">
    <text evidence="4">Belongs to the D-isomer specific 2-hydroxyacid dehydrogenase family.</text>
</comment>
<dbReference type="RefSeq" id="WP_132477155.1">
    <property type="nucleotide sequence ID" value="NZ_JBHRVM010000001.1"/>
</dbReference>
<dbReference type="Gene3D" id="3.40.50.720">
    <property type="entry name" value="NAD(P)-binding Rossmann-like Domain"/>
    <property type="match status" value="2"/>
</dbReference>
<evidence type="ECO:0000256" key="1">
    <source>
        <dbReference type="ARBA" id="ARBA00022857"/>
    </source>
</evidence>
<dbReference type="PANTHER" id="PTHR10996:SF178">
    <property type="entry name" value="2-HYDROXYACID DEHYDROGENASE YGL185C-RELATED"/>
    <property type="match status" value="1"/>
</dbReference>
<name>A0A4R3V187_9BURK</name>
<dbReference type="InterPro" id="IPR029752">
    <property type="entry name" value="D-isomer_DH_CS1"/>
</dbReference>
<dbReference type="InterPro" id="IPR050223">
    <property type="entry name" value="D-isomer_2-hydroxyacid_DH"/>
</dbReference>
<comment type="caution">
    <text evidence="7">The sequence shown here is derived from an EMBL/GenBank/DDBJ whole genome shotgun (WGS) entry which is preliminary data.</text>
</comment>
<dbReference type="InterPro" id="IPR006139">
    <property type="entry name" value="D-isomer_2_OHA_DH_cat_dom"/>
</dbReference>
<proteinExistence type="inferred from homology"/>
<evidence type="ECO:0000313" key="7">
    <source>
        <dbReference type="EMBL" id="TCU98496.1"/>
    </source>
</evidence>
<evidence type="ECO:0000313" key="8">
    <source>
        <dbReference type="Proteomes" id="UP000294692"/>
    </source>
</evidence>
<dbReference type="EMBL" id="SMBX01000005">
    <property type="protein sequence ID" value="TCU98496.1"/>
    <property type="molecule type" value="Genomic_DNA"/>
</dbReference>
<gene>
    <name evidence="7" type="ORF">EV686_105197</name>
</gene>
<dbReference type="AlphaFoldDB" id="A0A4R3V187"/>
<evidence type="ECO:0000256" key="3">
    <source>
        <dbReference type="ARBA" id="ARBA00023027"/>
    </source>
</evidence>
<dbReference type="InterPro" id="IPR006140">
    <property type="entry name" value="D-isomer_DH_NAD-bd"/>
</dbReference>
<dbReference type="Pfam" id="PF00389">
    <property type="entry name" value="2-Hacid_dh"/>
    <property type="match status" value="1"/>
</dbReference>
<dbReference type="SUPFAM" id="SSF51735">
    <property type="entry name" value="NAD(P)-binding Rossmann-fold domains"/>
    <property type="match status" value="1"/>
</dbReference>
<protein>
    <submittedName>
        <fullName evidence="7">Lactate dehydrogenase-like 2-hydroxyacid dehydrogenase</fullName>
    </submittedName>
</protein>
<dbReference type="GO" id="GO:0051287">
    <property type="term" value="F:NAD binding"/>
    <property type="evidence" value="ECO:0007669"/>
    <property type="project" value="InterPro"/>
</dbReference>
<accession>A0A4R3V187</accession>
<keyword evidence="1" id="KW-0521">NADP</keyword>
<keyword evidence="2 4" id="KW-0560">Oxidoreductase</keyword>
<dbReference type="GO" id="GO:0030267">
    <property type="term" value="F:glyoxylate reductase (NADPH) activity"/>
    <property type="evidence" value="ECO:0007669"/>
    <property type="project" value="TreeGrafter"/>
</dbReference>
<feature type="domain" description="D-isomer specific 2-hydroxyacid dehydrogenase NAD-binding" evidence="6">
    <location>
        <begin position="108"/>
        <end position="281"/>
    </location>
</feature>
<dbReference type="Pfam" id="PF02826">
    <property type="entry name" value="2-Hacid_dh_C"/>
    <property type="match status" value="1"/>
</dbReference>
<dbReference type="CDD" id="cd12156">
    <property type="entry name" value="HPPR"/>
    <property type="match status" value="1"/>
</dbReference>
<dbReference type="FunFam" id="3.40.50.720:FF:000213">
    <property type="entry name" value="Putative 2-hydroxyacid dehydrogenase"/>
    <property type="match status" value="1"/>
</dbReference>
<dbReference type="PROSITE" id="PS00065">
    <property type="entry name" value="D_2_HYDROXYACID_DH_1"/>
    <property type="match status" value="1"/>
</dbReference>
<evidence type="ECO:0000256" key="2">
    <source>
        <dbReference type="ARBA" id="ARBA00023002"/>
    </source>
</evidence>
<feature type="domain" description="D-isomer specific 2-hydroxyacid dehydrogenase catalytic" evidence="5">
    <location>
        <begin position="32"/>
        <end position="307"/>
    </location>
</feature>
<dbReference type="InterPro" id="IPR036291">
    <property type="entry name" value="NAD(P)-bd_dom_sf"/>
</dbReference>
<dbReference type="GO" id="GO:0005829">
    <property type="term" value="C:cytosol"/>
    <property type="evidence" value="ECO:0007669"/>
    <property type="project" value="TreeGrafter"/>
</dbReference>
<dbReference type="GO" id="GO:0016618">
    <property type="term" value="F:hydroxypyruvate reductase [NAD(P)H] activity"/>
    <property type="evidence" value="ECO:0007669"/>
    <property type="project" value="TreeGrafter"/>
</dbReference>
<evidence type="ECO:0000256" key="4">
    <source>
        <dbReference type="RuleBase" id="RU003719"/>
    </source>
</evidence>
<dbReference type="OrthoDB" id="9805416at2"/>
<keyword evidence="8" id="KW-1185">Reference proteome</keyword>
<sequence>MKIPLLVTDRLWAPLQNDLDAVYDTRILSEVDNREAFLKANADRYEALVCASRTGLSKALINALPRLKVISNFGVGLDTLDVGHARRSGIAFGYTAGVLTDCVADLAFGLIIDAARRISVNDRYVRRGDWSIGKPVRLSTRVSGKNLGIVGYGRIGQAVAERAAGFRMDVRYHSHAPSAAAPHTHMDRLDALAEWADFLVVAVPGGDDTRHLISREVLASLGPQGLLINISRGSVVDEDSLIQALQSGDLGGAGLDVYQHEPQVPAALIALDNVVLSPHQASSTLETRYAMAGLVLRNLESFFKTGSVVCGVD</sequence>
<dbReference type="SUPFAM" id="SSF52283">
    <property type="entry name" value="Formate/glycerate dehydrogenase catalytic domain-like"/>
    <property type="match status" value="1"/>
</dbReference>